<keyword evidence="2 6" id="KW-0032">Aminotransferase</keyword>
<dbReference type="Gene3D" id="3.40.640.10">
    <property type="entry name" value="Type I PLP-dependent aspartate aminotransferase-like (Major domain)"/>
    <property type="match status" value="1"/>
</dbReference>
<dbReference type="NCBIfam" id="TIGR03542">
    <property type="entry name" value="DAPAT_plant"/>
    <property type="match status" value="1"/>
</dbReference>
<dbReference type="GO" id="GO:0010285">
    <property type="term" value="F:L,L-diaminopimelate aminotransferase activity"/>
    <property type="evidence" value="ECO:0007669"/>
    <property type="project" value="UniProtKB-EC"/>
</dbReference>
<dbReference type="EMBL" id="SNRY01000011">
    <property type="protein sequence ID" value="KAA6351622.1"/>
    <property type="molecule type" value="Genomic_DNA"/>
</dbReference>
<dbReference type="InterPro" id="IPR019942">
    <property type="entry name" value="DapL/ALD1"/>
</dbReference>
<dbReference type="Pfam" id="PF00155">
    <property type="entry name" value="Aminotran_1_2"/>
    <property type="match status" value="1"/>
</dbReference>
<evidence type="ECO:0000256" key="3">
    <source>
        <dbReference type="ARBA" id="ARBA00022679"/>
    </source>
</evidence>
<evidence type="ECO:0000313" key="6">
    <source>
        <dbReference type="EMBL" id="KAA6351622.1"/>
    </source>
</evidence>
<dbReference type="InterPro" id="IPR015422">
    <property type="entry name" value="PyrdxlP-dep_Trfase_small"/>
</dbReference>
<evidence type="ECO:0000259" key="5">
    <source>
        <dbReference type="Pfam" id="PF00155"/>
    </source>
</evidence>
<comment type="caution">
    <text evidence="6">The sequence shown here is derived from an EMBL/GenBank/DDBJ whole genome shotgun (WGS) entry which is preliminary data.</text>
</comment>
<dbReference type="EMBL" id="SNRY01000011">
    <property type="protein sequence ID" value="KAA6351643.1"/>
    <property type="molecule type" value="Genomic_DNA"/>
</dbReference>
<reference evidence="6" key="1">
    <citation type="submission" date="2019-03" db="EMBL/GenBank/DDBJ databases">
        <title>Single cell metagenomics reveals metabolic interactions within the superorganism composed of flagellate Streblomastix strix and complex community of Bacteroidetes bacteria on its surface.</title>
        <authorList>
            <person name="Treitli S.C."/>
            <person name="Kolisko M."/>
            <person name="Husnik F."/>
            <person name="Keeling P."/>
            <person name="Hampl V."/>
        </authorList>
    </citation>
    <scope>NUCLEOTIDE SEQUENCE</scope>
    <source>
        <strain evidence="6">STM</strain>
    </source>
</reference>
<evidence type="ECO:0000256" key="1">
    <source>
        <dbReference type="ARBA" id="ARBA00001933"/>
    </source>
</evidence>
<evidence type="ECO:0000256" key="2">
    <source>
        <dbReference type="ARBA" id="ARBA00022576"/>
    </source>
</evidence>
<dbReference type="CDD" id="cd00609">
    <property type="entry name" value="AAT_like"/>
    <property type="match status" value="1"/>
</dbReference>
<dbReference type="Gene3D" id="3.90.1150.10">
    <property type="entry name" value="Aspartate Aminotransferase, domain 1"/>
    <property type="match status" value="1"/>
</dbReference>
<dbReference type="InterPro" id="IPR015424">
    <property type="entry name" value="PyrdxlP-dep_Trfase"/>
</dbReference>
<organism evidence="6">
    <name type="scientific">termite gut metagenome</name>
    <dbReference type="NCBI Taxonomy" id="433724"/>
    <lineage>
        <taxon>unclassified sequences</taxon>
        <taxon>metagenomes</taxon>
        <taxon>organismal metagenomes</taxon>
    </lineage>
</organism>
<keyword evidence="4" id="KW-0663">Pyridoxal phosphate</keyword>
<dbReference type="InterPro" id="IPR004839">
    <property type="entry name" value="Aminotransferase_I/II_large"/>
</dbReference>
<protein>
    <submittedName>
        <fullName evidence="6">LL-diaminopimelate aminotransferase</fullName>
        <ecNumber evidence="6">2.6.1.83</ecNumber>
    </submittedName>
</protein>
<dbReference type="GO" id="GO:0030170">
    <property type="term" value="F:pyridoxal phosphate binding"/>
    <property type="evidence" value="ECO:0007669"/>
    <property type="project" value="InterPro"/>
</dbReference>
<evidence type="ECO:0000256" key="4">
    <source>
        <dbReference type="ARBA" id="ARBA00022898"/>
    </source>
</evidence>
<dbReference type="HAMAP" id="MF_01642">
    <property type="entry name" value="DapL_aminotrans_1"/>
    <property type="match status" value="1"/>
</dbReference>
<dbReference type="SUPFAM" id="SSF53383">
    <property type="entry name" value="PLP-dependent transferases"/>
    <property type="match status" value="1"/>
</dbReference>
<proteinExistence type="inferred from homology"/>
<name>A0A5J4T103_9ZZZZ</name>
<dbReference type="FunFam" id="3.40.640.10:FF:000099">
    <property type="entry name" value="LL-diaminopimelate aminotransferase, chloroplastic"/>
    <property type="match status" value="1"/>
</dbReference>
<dbReference type="InterPro" id="IPR015421">
    <property type="entry name" value="PyrdxlP-dep_Trfase_major"/>
</dbReference>
<gene>
    <name evidence="6" type="ORF">EZS27_001013</name>
    <name evidence="7" type="ORF">EZS27_001034</name>
</gene>
<dbReference type="EC" id="2.6.1.83" evidence="6"/>
<dbReference type="AlphaFoldDB" id="A0A5J4T103"/>
<dbReference type="PANTHER" id="PTHR43144">
    <property type="entry name" value="AMINOTRANSFERASE"/>
    <property type="match status" value="1"/>
</dbReference>
<comment type="cofactor">
    <cofactor evidence="1">
        <name>pyridoxal 5'-phosphate</name>
        <dbReference type="ChEBI" id="CHEBI:597326"/>
    </cofactor>
</comment>
<evidence type="ECO:0000313" key="7">
    <source>
        <dbReference type="EMBL" id="KAA6351643.1"/>
    </source>
</evidence>
<accession>A0A5J4T103</accession>
<feature type="domain" description="Aminotransferase class I/classII large" evidence="5">
    <location>
        <begin position="35"/>
        <end position="405"/>
    </location>
</feature>
<keyword evidence="3 6" id="KW-0808">Transferase</keyword>
<sequence>MALVNEHFLKLPGSYLFSEISKKINAFKVTNPDKELIRLGIGDVTCPLPRACIEAMHKATDEMAHKNTFRGYSPEQGYDFLIEAIIKNEYLPKGIPLSPSEIFISDGAKSDTGNIGDILCQDNSVGVTDPIYPVYIDSNVMGGRSGVREENGRWSNVVYMPCTSENNFIPQIPDKQIDILYLCYPNNPTGTTLTKDELKKWVDYALENDTLIMFDAAYEAYIQESDVPHSIYEIEGARKCAIEFRSFSKTAGFTGVRCGYTVVPKELTAATFEGERIALNSLWNRRQSTKFNGTSYITQRGAEAVYSPEGKEQVKEIINYYMTNAQIMREGLKEIGLKVYGGVNAPYLWVKTPHTAGSWEFFDQMLYEANVVGTPGVGFGPCGEGYIRLTAFGERNDCIEAIKRLKKLKNICLVS</sequence>